<dbReference type="AlphaFoldDB" id="A0A4Y9ZFB2"/>
<evidence type="ECO:0000256" key="6">
    <source>
        <dbReference type="ARBA" id="ARBA00023002"/>
    </source>
</evidence>
<evidence type="ECO:0000256" key="8">
    <source>
        <dbReference type="ARBA" id="ARBA00023033"/>
    </source>
</evidence>
<keyword evidence="4 9" id="KW-0349">Heme</keyword>
<keyword evidence="8 10" id="KW-0503">Monooxygenase</keyword>
<evidence type="ECO:0000313" key="11">
    <source>
        <dbReference type="EMBL" id="TFY72458.1"/>
    </source>
</evidence>
<keyword evidence="7 9" id="KW-0408">Iron</keyword>
<dbReference type="PANTHER" id="PTHR46300">
    <property type="entry name" value="P450, PUTATIVE (EUROFUNG)-RELATED-RELATED"/>
    <property type="match status" value="1"/>
</dbReference>
<dbReference type="STRING" id="205917.A0A4Y9ZFB2"/>
<dbReference type="Gene3D" id="1.10.630.10">
    <property type="entry name" value="Cytochrome P450"/>
    <property type="match status" value="1"/>
</dbReference>
<dbReference type="CDD" id="cd11065">
    <property type="entry name" value="CYP64-like"/>
    <property type="match status" value="1"/>
</dbReference>
<name>A0A4Y9ZFB2_9AGAM</name>
<evidence type="ECO:0000313" key="12">
    <source>
        <dbReference type="Proteomes" id="UP000298327"/>
    </source>
</evidence>
<evidence type="ECO:0000256" key="10">
    <source>
        <dbReference type="RuleBase" id="RU000461"/>
    </source>
</evidence>
<feature type="binding site" description="axial binding residue" evidence="9">
    <location>
        <position position="438"/>
    </location>
    <ligand>
        <name>heme</name>
        <dbReference type="ChEBI" id="CHEBI:30413"/>
    </ligand>
    <ligandPart>
        <name>Fe</name>
        <dbReference type="ChEBI" id="CHEBI:18248"/>
    </ligandPart>
</feature>
<dbReference type="InterPro" id="IPR036396">
    <property type="entry name" value="Cyt_P450_sf"/>
</dbReference>
<dbReference type="GO" id="GO:0005506">
    <property type="term" value="F:iron ion binding"/>
    <property type="evidence" value="ECO:0007669"/>
    <property type="project" value="InterPro"/>
</dbReference>
<evidence type="ECO:0000256" key="7">
    <source>
        <dbReference type="ARBA" id="ARBA00023004"/>
    </source>
</evidence>
<evidence type="ECO:0000256" key="9">
    <source>
        <dbReference type="PIRSR" id="PIRSR602401-1"/>
    </source>
</evidence>
<comment type="cofactor">
    <cofactor evidence="1 9">
        <name>heme</name>
        <dbReference type="ChEBI" id="CHEBI:30413"/>
    </cofactor>
</comment>
<dbReference type="OrthoDB" id="2789670at2759"/>
<dbReference type="InterPro" id="IPR002401">
    <property type="entry name" value="Cyt_P450_E_grp-I"/>
</dbReference>
<proteinExistence type="inferred from homology"/>
<evidence type="ECO:0000256" key="5">
    <source>
        <dbReference type="ARBA" id="ARBA00022723"/>
    </source>
</evidence>
<dbReference type="InterPro" id="IPR001128">
    <property type="entry name" value="Cyt_P450"/>
</dbReference>
<dbReference type="InterPro" id="IPR050364">
    <property type="entry name" value="Cytochrome_P450_fung"/>
</dbReference>
<dbReference type="GO" id="GO:0016705">
    <property type="term" value="F:oxidoreductase activity, acting on paired donors, with incorporation or reduction of molecular oxygen"/>
    <property type="evidence" value="ECO:0007669"/>
    <property type="project" value="InterPro"/>
</dbReference>
<gene>
    <name evidence="11" type="ORF">EVG20_g545</name>
</gene>
<evidence type="ECO:0000256" key="1">
    <source>
        <dbReference type="ARBA" id="ARBA00001971"/>
    </source>
</evidence>
<dbReference type="SUPFAM" id="SSF48264">
    <property type="entry name" value="Cytochrome P450"/>
    <property type="match status" value="1"/>
</dbReference>
<accession>A0A4Y9ZFB2</accession>
<evidence type="ECO:0000256" key="2">
    <source>
        <dbReference type="ARBA" id="ARBA00005179"/>
    </source>
</evidence>
<comment type="pathway">
    <text evidence="2">Secondary metabolite biosynthesis.</text>
</comment>
<evidence type="ECO:0000256" key="4">
    <source>
        <dbReference type="ARBA" id="ARBA00022617"/>
    </source>
</evidence>
<dbReference type="GO" id="GO:0020037">
    <property type="term" value="F:heme binding"/>
    <property type="evidence" value="ECO:0007669"/>
    <property type="project" value="InterPro"/>
</dbReference>
<dbReference type="InterPro" id="IPR017972">
    <property type="entry name" value="Cyt_P450_CS"/>
</dbReference>
<comment type="similarity">
    <text evidence="3 10">Belongs to the cytochrome P450 family.</text>
</comment>
<organism evidence="11 12">
    <name type="scientific">Dentipellis fragilis</name>
    <dbReference type="NCBI Taxonomy" id="205917"/>
    <lineage>
        <taxon>Eukaryota</taxon>
        <taxon>Fungi</taxon>
        <taxon>Dikarya</taxon>
        <taxon>Basidiomycota</taxon>
        <taxon>Agaricomycotina</taxon>
        <taxon>Agaricomycetes</taxon>
        <taxon>Russulales</taxon>
        <taxon>Hericiaceae</taxon>
        <taxon>Dentipellis</taxon>
    </lineage>
</organism>
<evidence type="ECO:0000256" key="3">
    <source>
        <dbReference type="ARBA" id="ARBA00010617"/>
    </source>
</evidence>
<keyword evidence="5 9" id="KW-0479">Metal-binding</keyword>
<evidence type="ECO:0008006" key="13">
    <source>
        <dbReference type="Google" id="ProtNLM"/>
    </source>
</evidence>
<dbReference type="Proteomes" id="UP000298327">
    <property type="component" value="Unassembled WGS sequence"/>
</dbReference>
<sequence>MPETISMLALDVGVALLGVYLLRRYLTAKPGTLPPGPKPLPLIGNLLDMPKQYEHETFAEWGKKYGGIVSINVLGQSIIILNSTQAVTDMLDKKSAIYSDRPNLVMGSELVGLKNLLGMSAYGDQFREYRRMLFRVMGSRAAMAKYYSVEELETHRFLRRVAADPDNLEDHIRKTAGAIILSIGYGYSIKEKNDEFVEDAQVMMEDFARLTEPGAFLVDTLPALRHLPEGFPGAGFKTQAKEYSRNLLGVVNKPYEWVKKQVEAGTAQPSFVLSHWDEAQADPKKEYYVKWAAAALFAGGADTTVSTIYSFYLAMTLHPEIQKKAQAEIDAVVGPDRLPNFSDRANLPYVDAIVKEIARWHPVAPIGLPHRLMEDDVQDGYLIPKGSIVIANIWKFLHDPETYKNPFDFVPERFIKTETHTPEADPYLWSFGFGRRICPGLNLADASIYISIAMTLAAFDITKARDASGNEITPPGDYLPSIVSHAAPFKCSIKPRSEKAAALISSVNVMEE</sequence>
<dbReference type="PRINTS" id="PR00385">
    <property type="entry name" value="P450"/>
</dbReference>
<comment type="caution">
    <text evidence="11">The sequence shown here is derived from an EMBL/GenBank/DDBJ whole genome shotgun (WGS) entry which is preliminary data.</text>
</comment>
<keyword evidence="12" id="KW-1185">Reference proteome</keyword>
<keyword evidence="6 10" id="KW-0560">Oxidoreductase</keyword>
<dbReference type="GO" id="GO:0004497">
    <property type="term" value="F:monooxygenase activity"/>
    <property type="evidence" value="ECO:0007669"/>
    <property type="project" value="UniProtKB-KW"/>
</dbReference>
<dbReference type="PRINTS" id="PR00463">
    <property type="entry name" value="EP450I"/>
</dbReference>
<dbReference type="PROSITE" id="PS00086">
    <property type="entry name" value="CYTOCHROME_P450"/>
    <property type="match status" value="1"/>
</dbReference>
<dbReference type="Pfam" id="PF00067">
    <property type="entry name" value="p450"/>
    <property type="match status" value="1"/>
</dbReference>
<dbReference type="EMBL" id="SEOQ01000014">
    <property type="protein sequence ID" value="TFY72458.1"/>
    <property type="molecule type" value="Genomic_DNA"/>
</dbReference>
<protein>
    <recommendedName>
        <fullName evidence="13">Cytochrome P450</fullName>
    </recommendedName>
</protein>
<reference evidence="11 12" key="1">
    <citation type="submission" date="2019-02" db="EMBL/GenBank/DDBJ databases">
        <title>Genome sequencing of the rare red list fungi Dentipellis fragilis.</title>
        <authorList>
            <person name="Buettner E."/>
            <person name="Kellner H."/>
        </authorList>
    </citation>
    <scope>NUCLEOTIDE SEQUENCE [LARGE SCALE GENOMIC DNA]</scope>
    <source>
        <strain evidence="11 12">DSM 105465</strain>
    </source>
</reference>
<dbReference type="PANTHER" id="PTHR46300:SF7">
    <property type="entry name" value="P450, PUTATIVE (EUROFUNG)-RELATED"/>
    <property type="match status" value="1"/>
</dbReference>